<comment type="caution">
    <text evidence="1">The sequence shown here is derived from an EMBL/GenBank/DDBJ whole genome shotgun (WGS) entry which is preliminary data.</text>
</comment>
<sequence>MNFEQPSNGLYATVIGANQIQFSLDTTEDNINYPGLLSFSQDHLLVTVEDANDPTLKVTIDLNIDTTNPDNIRKNN</sequence>
<keyword evidence="2" id="KW-1185">Reference proteome</keyword>
<protein>
    <submittedName>
        <fullName evidence="1">Uncharacterized protein</fullName>
    </submittedName>
</protein>
<dbReference type="Proteomes" id="UP000037146">
    <property type="component" value="Unassembled WGS sequence"/>
</dbReference>
<organism evidence="1 2">
    <name type="scientific">Peribacillus loiseleuriae</name>
    <dbReference type="NCBI Taxonomy" id="1679170"/>
    <lineage>
        <taxon>Bacteria</taxon>
        <taxon>Bacillati</taxon>
        <taxon>Bacillota</taxon>
        <taxon>Bacilli</taxon>
        <taxon>Bacillales</taxon>
        <taxon>Bacillaceae</taxon>
        <taxon>Peribacillus</taxon>
    </lineage>
</organism>
<gene>
    <name evidence="1" type="ORF">AC625_08560</name>
</gene>
<dbReference type="PATRIC" id="fig|1679170.3.peg.1837"/>
<evidence type="ECO:0000313" key="1">
    <source>
        <dbReference type="EMBL" id="KMY49588.1"/>
    </source>
</evidence>
<dbReference type="STRING" id="1679170.AC625_08560"/>
<dbReference type="AlphaFoldDB" id="A0A0K9GSH2"/>
<proteinExistence type="predicted"/>
<dbReference type="RefSeq" id="WP_049680922.1">
    <property type="nucleotide sequence ID" value="NZ_LFZW01000001.1"/>
</dbReference>
<name>A0A0K9GSH2_9BACI</name>
<accession>A0A0K9GSH2</accession>
<evidence type="ECO:0000313" key="2">
    <source>
        <dbReference type="Proteomes" id="UP000037146"/>
    </source>
</evidence>
<dbReference type="EMBL" id="LFZW01000001">
    <property type="protein sequence ID" value="KMY49588.1"/>
    <property type="molecule type" value="Genomic_DNA"/>
</dbReference>
<reference evidence="2" key="1">
    <citation type="submission" date="2015-07" db="EMBL/GenBank/DDBJ databases">
        <title>Genome sequencing project for genomic taxonomy and phylogenomics of Bacillus-like bacteria.</title>
        <authorList>
            <person name="Liu B."/>
            <person name="Wang J."/>
            <person name="Zhu Y."/>
            <person name="Liu G."/>
            <person name="Chen Q."/>
            <person name="Chen Z."/>
            <person name="Lan J."/>
            <person name="Che J."/>
            <person name="Ge C."/>
            <person name="Shi H."/>
            <person name="Pan Z."/>
            <person name="Liu X."/>
        </authorList>
    </citation>
    <scope>NUCLEOTIDE SEQUENCE [LARGE SCALE GENOMIC DNA]</scope>
    <source>
        <strain evidence="2">FJAT-27997</strain>
    </source>
</reference>